<evidence type="ECO:0000313" key="1">
    <source>
        <dbReference type="EMBL" id="GAN77832.1"/>
    </source>
</evidence>
<accession>A0A0D6P847</accession>
<protein>
    <recommendedName>
        <fullName evidence="3">Glycoside hydrolase family 5 domain-containing protein</fullName>
    </recommendedName>
</protein>
<evidence type="ECO:0000313" key="2">
    <source>
        <dbReference type="Proteomes" id="UP000032680"/>
    </source>
</evidence>
<proteinExistence type="predicted"/>
<dbReference type="Proteomes" id="UP000032680">
    <property type="component" value="Unassembled WGS sequence"/>
</dbReference>
<evidence type="ECO:0008006" key="3">
    <source>
        <dbReference type="Google" id="ProtNLM"/>
    </source>
</evidence>
<dbReference type="Gene3D" id="3.20.20.80">
    <property type="entry name" value="Glycosidases"/>
    <property type="match status" value="1"/>
</dbReference>
<reference evidence="1 2" key="1">
    <citation type="submission" date="2012-11" db="EMBL/GenBank/DDBJ databases">
        <title>Whole genome sequence of Acidisphaera rubrifaciens HS-AP3.</title>
        <authorList>
            <person name="Azuma Y."/>
            <person name="Higashiura N."/>
            <person name="Hirakawa H."/>
            <person name="Matsushita K."/>
        </authorList>
    </citation>
    <scope>NUCLEOTIDE SEQUENCE [LARGE SCALE GENOMIC DNA]</scope>
    <source>
        <strain evidence="1 2">HS-AP3</strain>
    </source>
</reference>
<dbReference type="EMBL" id="BANB01000478">
    <property type="protein sequence ID" value="GAN77832.1"/>
    <property type="molecule type" value="Genomic_DNA"/>
</dbReference>
<comment type="caution">
    <text evidence="1">The sequence shown here is derived from an EMBL/GenBank/DDBJ whole genome shotgun (WGS) entry which is preliminary data.</text>
</comment>
<keyword evidence="2" id="KW-1185">Reference proteome</keyword>
<dbReference type="AlphaFoldDB" id="A0A0D6P847"/>
<dbReference type="SUPFAM" id="SSF51445">
    <property type="entry name" value="(Trans)glycosidases"/>
    <property type="match status" value="1"/>
</dbReference>
<organism evidence="1 2">
    <name type="scientific">Acidisphaera rubrifaciens HS-AP3</name>
    <dbReference type="NCBI Taxonomy" id="1231350"/>
    <lineage>
        <taxon>Bacteria</taxon>
        <taxon>Pseudomonadati</taxon>
        <taxon>Pseudomonadota</taxon>
        <taxon>Alphaproteobacteria</taxon>
        <taxon>Acetobacterales</taxon>
        <taxon>Acetobacteraceae</taxon>
        <taxon>Acidisphaera</taxon>
    </lineage>
</organism>
<gene>
    <name evidence="1" type="ORF">Asru_0478_06</name>
</gene>
<dbReference type="InterPro" id="IPR017853">
    <property type="entry name" value="GH"/>
</dbReference>
<sequence>MIYRSIIGFFLTVTLGTAIPDAHADGIVTATVLGQGVFQTTDGARFIARGANYVRLGAGGWHDTLEPATYDGPRADAAFAAMAAQGYNLVRITLDCPSFQGGFGLWAPGLPDTYVATVADVITRAAAHGLRVLLTFSSIPPNYLIGLTPPAQVSGATLNYLDPAYVTARAQVWSDLLTALVRTAGRAILAPVFGIDAENEAEVGIADQPWSATAGTFTLYGIDFDLSDPASRQWLLDLAAIVWMDTQAAAIHAVDPSLLVSTSVFSPVQAGFPGFNGVQPVAARPGATRYPLRPMMLMALSAADYVDIHEYSAGVGWNYAASLASAEITAATPWPKPLLLSEYGAAVPFYADEGAAGADMQAEMAATCAAGVSGWAIWTWDTTEQTNPAFYTADGLLGTAIGPQTLPQPCEDIAAGDFVLNDTGAAQIFHSTGNGYCTYASPASWQAATGGDALNLPSYSRIPLDMISTGLCSAQ</sequence>
<name>A0A0D6P847_9PROT</name>